<name>A0A250K046_9BACT</name>
<evidence type="ECO:0000313" key="2">
    <source>
        <dbReference type="Proteomes" id="UP000217343"/>
    </source>
</evidence>
<dbReference type="KEGG" id="mmas:MYMAC_005119"/>
<reference evidence="1 2" key="1">
    <citation type="submission" date="2017-06" db="EMBL/GenBank/DDBJ databases">
        <title>Sequencing and comparative analysis of myxobacterial genomes.</title>
        <authorList>
            <person name="Rupp O."/>
            <person name="Goesmann A."/>
            <person name="Sogaard-Andersen L."/>
        </authorList>
    </citation>
    <scope>NUCLEOTIDE SEQUENCE [LARGE SCALE GENOMIC DNA]</scope>
    <source>
        <strain evidence="1 2">DSM 14697</strain>
    </source>
</reference>
<keyword evidence="2" id="KW-1185">Reference proteome</keyword>
<protein>
    <submittedName>
        <fullName evidence="1">Uncharacterized protein</fullName>
    </submittedName>
</protein>
<dbReference type="RefSeq" id="WP_095960014.1">
    <property type="nucleotide sequence ID" value="NZ_CP022203.1"/>
</dbReference>
<accession>A0A250K046</accession>
<organism evidence="1 2">
    <name type="scientific">Corallococcus macrosporus DSM 14697</name>
    <dbReference type="NCBI Taxonomy" id="1189310"/>
    <lineage>
        <taxon>Bacteria</taxon>
        <taxon>Pseudomonadati</taxon>
        <taxon>Myxococcota</taxon>
        <taxon>Myxococcia</taxon>
        <taxon>Myxococcales</taxon>
        <taxon>Cystobacterineae</taxon>
        <taxon>Myxococcaceae</taxon>
        <taxon>Corallococcus</taxon>
    </lineage>
</organism>
<dbReference type="EMBL" id="CP022203">
    <property type="protein sequence ID" value="ATB49474.1"/>
    <property type="molecule type" value="Genomic_DNA"/>
</dbReference>
<sequence>MPRSNSFNDVFRFIQLRPPTPAKAKKPLSLLKTSLAARLEGVRGVGTRMAAAEAMLQSGTETVRGVADLPGAAAVIAVIEELREQADATTDELLERLGKTETLQVAASLTRLSDTLLASYHYCVRGPRGGRGGRAGDERCGAGWRGGRWDSAATRWQSPAPSRVVR</sequence>
<proteinExistence type="predicted"/>
<gene>
    <name evidence="1" type="ORF">MYMAC_005119</name>
</gene>
<evidence type="ECO:0000313" key="1">
    <source>
        <dbReference type="EMBL" id="ATB49474.1"/>
    </source>
</evidence>
<dbReference type="AlphaFoldDB" id="A0A250K046"/>
<dbReference type="Proteomes" id="UP000217343">
    <property type="component" value="Chromosome"/>
</dbReference>